<feature type="transmembrane region" description="Helical" evidence="2">
    <location>
        <begin position="6"/>
        <end position="30"/>
    </location>
</feature>
<feature type="region of interest" description="Disordered" evidence="1">
    <location>
        <begin position="179"/>
        <end position="444"/>
    </location>
</feature>
<feature type="compositionally biased region" description="Pro residues" evidence="1">
    <location>
        <begin position="327"/>
        <end position="336"/>
    </location>
</feature>
<keyword evidence="2" id="KW-0812">Transmembrane</keyword>
<accession>A0A423WI26</accession>
<evidence type="ECO:0000313" key="4">
    <source>
        <dbReference type="Proteomes" id="UP000283895"/>
    </source>
</evidence>
<keyword evidence="2" id="KW-1133">Transmembrane helix</keyword>
<sequence>MVSLTTHWSLIGAAISASVALGVIFLVMAYKLRCARPVRSTVRPQRSGVEFELSNNLRRGPRDLEKGLDRDRNHRLPDPDMFVIPEGDEGGKFSPPAIGRSNPTMKNAKKNYLMPAVQAGKNAKTAGLDLGRDMALANPGDRGDLRSGQGGRTIKHGLLKPVIGGAILIHGDSDDETLLIPAGTPLPRKKSKRESKGKGKAREVDEDSPSSSEPFGLSHLLSPRTGSRAPNGASAPVGLDHVLPAMPRPAMTKESRGRSISRRPVYPGSPTTFSGPSAMPPPSRFMIVDTDVSSEEEKNAERWKPEPPKVSRYRGLSATRPGQKPRAPSPPPPLPRFPNDDDAAARPHRSADSQSPLPAPETFELGDKRDSWEYFPSGSDSGADDSDEWTSQVLSTVVGARPDETMTTIQTADTSMNTDETQDEAEDETGKDVSGSKGKYPAWEHGGSIIPDSRILTQNASLPGRKAKFVEVDVDGSTAAAVDIESPGATSNVFRDCLELLREGARSPTILTDLGYYETERPAMARGKTWGMSSGALFSKWRRDQVGDAGEGSSRPQVARSKTSQA</sequence>
<keyword evidence="4" id="KW-1185">Reference proteome</keyword>
<feature type="region of interest" description="Disordered" evidence="1">
    <location>
        <begin position="59"/>
        <end position="101"/>
    </location>
</feature>
<evidence type="ECO:0000256" key="1">
    <source>
        <dbReference type="SAM" id="MobiDB-lite"/>
    </source>
</evidence>
<dbReference type="Proteomes" id="UP000283895">
    <property type="component" value="Unassembled WGS sequence"/>
</dbReference>
<feature type="compositionally biased region" description="Acidic residues" evidence="1">
    <location>
        <begin position="420"/>
        <end position="429"/>
    </location>
</feature>
<feature type="compositionally biased region" description="Basic and acidic residues" evidence="1">
    <location>
        <begin position="60"/>
        <end position="78"/>
    </location>
</feature>
<feature type="compositionally biased region" description="Basic and acidic residues" evidence="1">
    <location>
        <begin position="194"/>
        <end position="203"/>
    </location>
</feature>
<dbReference type="OrthoDB" id="5238763at2759"/>
<protein>
    <submittedName>
        <fullName evidence="3">Uncharacterized protein</fullName>
    </submittedName>
</protein>
<evidence type="ECO:0000313" key="3">
    <source>
        <dbReference type="EMBL" id="ROW03029.1"/>
    </source>
</evidence>
<feature type="compositionally biased region" description="Polar residues" evidence="1">
    <location>
        <begin position="554"/>
        <end position="566"/>
    </location>
</feature>
<feature type="region of interest" description="Disordered" evidence="1">
    <location>
        <begin position="543"/>
        <end position="566"/>
    </location>
</feature>
<comment type="caution">
    <text evidence="3">The sequence shown here is derived from an EMBL/GenBank/DDBJ whole genome shotgun (WGS) entry which is preliminary data.</text>
</comment>
<feature type="compositionally biased region" description="Polar residues" evidence="1">
    <location>
        <begin position="405"/>
        <end position="417"/>
    </location>
</feature>
<reference evidence="3 4" key="1">
    <citation type="submission" date="2015-09" db="EMBL/GenBank/DDBJ databases">
        <title>Host preference determinants of Valsa canker pathogens revealed by comparative genomics.</title>
        <authorList>
            <person name="Yin Z."/>
            <person name="Huang L."/>
        </authorList>
    </citation>
    <scope>NUCLEOTIDE SEQUENCE [LARGE SCALE GENOMIC DNA]</scope>
    <source>
        <strain evidence="3 4">03-1</strain>
    </source>
</reference>
<dbReference type="EMBL" id="LKEA01000016">
    <property type="protein sequence ID" value="ROW03029.1"/>
    <property type="molecule type" value="Genomic_DNA"/>
</dbReference>
<organism evidence="3 4">
    <name type="scientific">Cytospora schulzeri</name>
    <dbReference type="NCBI Taxonomy" id="448051"/>
    <lineage>
        <taxon>Eukaryota</taxon>
        <taxon>Fungi</taxon>
        <taxon>Dikarya</taxon>
        <taxon>Ascomycota</taxon>
        <taxon>Pezizomycotina</taxon>
        <taxon>Sordariomycetes</taxon>
        <taxon>Sordariomycetidae</taxon>
        <taxon>Diaporthales</taxon>
        <taxon>Cytosporaceae</taxon>
        <taxon>Cytospora</taxon>
    </lineage>
</organism>
<name>A0A423WI26_9PEZI</name>
<keyword evidence="2" id="KW-0472">Membrane</keyword>
<feature type="compositionally biased region" description="Basic and acidic residues" evidence="1">
    <location>
        <begin position="295"/>
        <end position="309"/>
    </location>
</feature>
<proteinExistence type="predicted"/>
<evidence type="ECO:0000256" key="2">
    <source>
        <dbReference type="SAM" id="Phobius"/>
    </source>
</evidence>
<dbReference type="AlphaFoldDB" id="A0A423WI26"/>
<gene>
    <name evidence="3" type="ORF">VMCG_05736</name>
</gene>